<dbReference type="EMBL" id="ABOX02000006">
    <property type="protein sequence ID" value="EEF62010.1"/>
    <property type="molecule type" value="Genomic_DNA"/>
</dbReference>
<proteinExistence type="predicted"/>
<comment type="caution">
    <text evidence="2">The sequence shown here is derived from an EMBL/GenBank/DDBJ whole genome shotgun (WGS) entry which is preliminary data.</text>
</comment>
<keyword evidence="3" id="KW-1185">Reference proteome</keyword>
<dbReference type="InterPro" id="IPR011335">
    <property type="entry name" value="Restrct_endonuc-II-like"/>
</dbReference>
<dbReference type="Proteomes" id="UP000003688">
    <property type="component" value="Unassembled WGS sequence"/>
</dbReference>
<protein>
    <recommendedName>
        <fullName evidence="1">DUF559 domain-containing protein</fullName>
    </recommendedName>
</protein>
<dbReference type="PANTHER" id="PTHR38590">
    <property type="entry name" value="BLL0828 PROTEIN"/>
    <property type="match status" value="1"/>
</dbReference>
<evidence type="ECO:0000259" key="1">
    <source>
        <dbReference type="Pfam" id="PF04480"/>
    </source>
</evidence>
<reference evidence="2 3" key="1">
    <citation type="journal article" date="2011" name="J. Bacteriol.">
        <title>Genome sequence of 'Pedosphaera parvula' Ellin514, an aerobic Verrucomicrobial isolate from pasture soil.</title>
        <authorList>
            <person name="Kant R."/>
            <person name="van Passel M.W."/>
            <person name="Sangwan P."/>
            <person name="Palva A."/>
            <person name="Lucas S."/>
            <person name="Copeland A."/>
            <person name="Lapidus A."/>
            <person name="Glavina Del Rio T."/>
            <person name="Dalin E."/>
            <person name="Tice H."/>
            <person name="Bruce D."/>
            <person name="Goodwin L."/>
            <person name="Pitluck S."/>
            <person name="Chertkov O."/>
            <person name="Larimer F.W."/>
            <person name="Land M.L."/>
            <person name="Hauser L."/>
            <person name="Brettin T.S."/>
            <person name="Detter J.C."/>
            <person name="Han S."/>
            <person name="de Vos W.M."/>
            <person name="Janssen P.H."/>
            <person name="Smidt H."/>
        </authorList>
    </citation>
    <scope>NUCLEOTIDE SEQUENCE [LARGE SCALE GENOMIC DNA]</scope>
    <source>
        <strain evidence="2 3">Ellin514</strain>
    </source>
</reference>
<dbReference type="PANTHER" id="PTHR38590:SF1">
    <property type="entry name" value="BLL0828 PROTEIN"/>
    <property type="match status" value="1"/>
</dbReference>
<sequence>MRVKGFYLDFYCPQARLNIELDGSRHGFPMQRESDARRDAALEGEHIKVLRFWNHQLRTERDVVREKIWRVLQERVPQWVPSRYQRSSQEDV</sequence>
<gene>
    <name evidence="2" type="ORF">Cflav_PD6285</name>
</gene>
<dbReference type="Pfam" id="PF04480">
    <property type="entry name" value="DUF559"/>
    <property type="match status" value="1"/>
</dbReference>
<dbReference type="InterPro" id="IPR007569">
    <property type="entry name" value="DUF559"/>
</dbReference>
<dbReference type="STRING" id="320771.Cflav_PD6285"/>
<feature type="domain" description="DUF559" evidence="1">
    <location>
        <begin position="3"/>
        <end position="73"/>
    </location>
</feature>
<evidence type="ECO:0000313" key="2">
    <source>
        <dbReference type="EMBL" id="EEF62010.1"/>
    </source>
</evidence>
<organism evidence="2 3">
    <name type="scientific">Pedosphaera parvula (strain Ellin514)</name>
    <dbReference type="NCBI Taxonomy" id="320771"/>
    <lineage>
        <taxon>Bacteria</taxon>
        <taxon>Pseudomonadati</taxon>
        <taxon>Verrucomicrobiota</taxon>
        <taxon>Pedosphaerae</taxon>
        <taxon>Pedosphaerales</taxon>
        <taxon>Pedosphaeraceae</taxon>
        <taxon>Pedosphaera</taxon>
    </lineage>
</organism>
<dbReference type="InterPro" id="IPR047216">
    <property type="entry name" value="Endonuclease_DUF559_bact"/>
</dbReference>
<dbReference type="Gene3D" id="3.40.960.10">
    <property type="entry name" value="VSR Endonuclease"/>
    <property type="match status" value="1"/>
</dbReference>
<accession>B9XD64</accession>
<dbReference type="AlphaFoldDB" id="B9XD64"/>
<dbReference type="SUPFAM" id="SSF52980">
    <property type="entry name" value="Restriction endonuclease-like"/>
    <property type="match status" value="1"/>
</dbReference>
<evidence type="ECO:0000313" key="3">
    <source>
        <dbReference type="Proteomes" id="UP000003688"/>
    </source>
</evidence>
<name>B9XD64_PEDPL</name>